<dbReference type="CDD" id="cd17536">
    <property type="entry name" value="REC_YesN-like"/>
    <property type="match status" value="1"/>
</dbReference>
<feature type="domain" description="HTH araC/xylS-type" evidence="9">
    <location>
        <begin position="159"/>
        <end position="257"/>
    </location>
</feature>
<evidence type="ECO:0000313" key="12">
    <source>
        <dbReference type="Proteomes" id="UP001309705"/>
    </source>
</evidence>
<dbReference type="InterPro" id="IPR018060">
    <property type="entry name" value="HTH_AraC"/>
</dbReference>
<dbReference type="PANTHER" id="PTHR42713:SF3">
    <property type="entry name" value="TRANSCRIPTIONAL REGULATORY PROTEIN HPTR"/>
    <property type="match status" value="1"/>
</dbReference>
<dbReference type="PROSITE" id="PS01124">
    <property type="entry name" value="HTH_ARAC_FAMILY_2"/>
    <property type="match status" value="1"/>
</dbReference>
<dbReference type="SMART" id="SM00342">
    <property type="entry name" value="HTH_ARAC"/>
    <property type="match status" value="1"/>
</dbReference>
<dbReference type="Pfam" id="PF12833">
    <property type="entry name" value="HTH_18"/>
    <property type="match status" value="1"/>
</dbReference>
<dbReference type="PROSITE" id="PS50110">
    <property type="entry name" value="RESPONSE_REGULATORY"/>
    <property type="match status" value="1"/>
</dbReference>
<dbReference type="SUPFAM" id="SSF52172">
    <property type="entry name" value="CheY-like"/>
    <property type="match status" value="1"/>
</dbReference>
<keyword evidence="7" id="KW-0804">Transcription</keyword>
<feature type="modified residue" description="4-aspartylphosphate" evidence="8">
    <location>
        <position position="55"/>
    </location>
</feature>
<dbReference type="SUPFAM" id="SSF46689">
    <property type="entry name" value="Homeodomain-like"/>
    <property type="match status" value="2"/>
</dbReference>
<dbReference type="InterPro" id="IPR009057">
    <property type="entry name" value="Homeodomain-like_sf"/>
</dbReference>
<reference evidence="11 12" key="1">
    <citation type="journal article" date="2017" name="Int. J. Syst. Evol. Microbiol.">
        <title>Brenneria populi subsp. brevivirga subsp. nov. isolated from symptomatic bark of Populus x euramericana canker, and description of Brenneria populi subsp. populi subsp. nov.</title>
        <authorList>
            <person name="Zheng M.H."/>
            <person name="Piao C.G."/>
            <person name="Xue H."/>
            <person name="Guo M.W."/>
            <person name="Li Y."/>
        </authorList>
    </citation>
    <scope>NUCLEOTIDE SEQUENCE [LARGE SCALE GENOMIC DNA]</scope>
    <source>
        <strain evidence="11 12">D9-5</strain>
    </source>
</reference>
<keyword evidence="2" id="KW-0963">Cytoplasm</keyword>
<dbReference type="InterPro" id="IPR051552">
    <property type="entry name" value="HptR"/>
</dbReference>
<evidence type="ECO:0000256" key="4">
    <source>
        <dbReference type="ARBA" id="ARBA00023012"/>
    </source>
</evidence>
<evidence type="ECO:0000256" key="7">
    <source>
        <dbReference type="ARBA" id="ARBA00023163"/>
    </source>
</evidence>
<dbReference type="Gene3D" id="1.10.10.60">
    <property type="entry name" value="Homeodomain-like"/>
    <property type="match status" value="2"/>
</dbReference>
<evidence type="ECO:0000256" key="1">
    <source>
        <dbReference type="ARBA" id="ARBA00004496"/>
    </source>
</evidence>
<evidence type="ECO:0000256" key="6">
    <source>
        <dbReference type="ARBA" id="ARBA00023125"/>
    </source>
</evidence>
<comment type="subcellular location">
    <subcellularLocation>
        <location evidence="1">Cytoplasm</location>
    </subcellularLocation>
</comment>
<keyword evidence="4" id="KW-0902">Two-component regulatory system</keyword>
<dbReference type="SMART" id="SM00448">
    <property type="entry name" value="REC"/>
    <property type="match status" value="1"/>
</dbReference>
<keyword evidence="6" id="KW-0238">DNA-binding</keyword>
<evidence type="ECO:0000256" key="3">
    <source>
        <dbReference type="ARBA" id="ARBA00022553"/>
    </source>
</evidence>
<comment type="caution">
    <text evidence="11">The sequence shown here is derived from an EMBL/GenBank/DDBJ whole genome shotgun (WGS) entry which is preliminary data.</text>
</comment>
<gene>
    <name evidence="11" type="ORF">VSX58_00305</name>
</gene>
<dbReference type="EMBL" id="JAYWTM010000001">
    <property type="protein sequence ID" value="MEC5341055.1"/>
    <property type="molecule type" value="Genomic_DNA"/>
</dbReference>
<dbReference type="Gene3D" id="3.40.50.2300">
    <property type="match status" value="1"/>
</dbReference>
<protein>
    <submittedName>
        <fullName evidence="11">Response regulator</fullName>
    </submittedName>
</protein>
<name>A0ABU6JK23_9GAMM</name>
<evidence type="ECO:0000313" key="11">
    <source>
        <dbReference type="EMBL" id="MEC5341055.1"/>
    </source>
</evidence>
<feature type="domain" description="Response regulatory" evidence="10">
    <location>
        <begin position="3"/>
        <end position="120"/>
    </location>
</feature>
<sequence length="264" mass="30271">MFKVLLVEDEEMIRKGLRYTFDWLAAGCIVVGEAENGESGLHYIRTLQPDIVVVDINMPLMNGISMIERSEQNAAVCSYIILSGYDEFGLAKQAIRLGVTEYLLKPLDQEQLADALERAKRQIEIKQRYAAMLNAASSGDEDIQTSLMKLPHHTSHYVAKAIEYIQENYAAKISINDLVTRLSISAAYLNRKFKNETTYTFNDFLNRYRIGRAMDLLKRGDRKIYLIASDVGFKDYKYFIAIFRKYADCTPGQYQERFGSRHAN</sequence>
<proteinExistence type="predicted"/>
<keyword evidence="12" id="KW-1185">Reference proteome</keyword>
<organism evidence="11 12">
    <name type="scientific">Brenneria populi</name>
    <dbReference type="NCBI Taxonomy" id="1505588"/>
    <lineage>
        <taxon>Bacteria</taxon>
        <taxon>Pseudomonadati</taxon>
        <taxon>Pseudomonadota</taxon>
        <taxon>Gammaproteobacteria</taxon>
        <taxon>Enterobacterales</taxon>
        <taxon>Pectobacteriaceae</taxon>
        <taxon>Brenneria</taxon>
    </lineage>
</organism>
<evidence type="ECO:0000256" key="5">
    <source>
        <dbReference type="ARBA" id="ARBA00023015"/>
    </source>
</evidence>
<evidence type="ECO:0000259" key="9">
    <source>
        <dbReference type="PROSITE" id="PS01124"/>
    </source>
</evidence>
<dbReference type="PANTHER" id="PTHR42713">
    <property type="entry name" value="HISTIDINE KINASE-RELATED"/>
    <property type="match status" value="1"/>
</dbReference>
<evidence type="ECO:0000256" key="8">
    <source>
        <dbReference type="PROSITE-ProRule" id="PRU00169"/>
    </source>
</evidence>
<evidence type="ECO:0000259" key="10">
    <source>
        <dbReference type="PROSITE" id="PS50110"/>
    </source>
</evidence>
<evidence type="ECO:0000256" key="2">
    <source>
        <dbReference type="ARBA" id="ARBA00022490"/>
    </source>
</evidence>
<dbReference type="Proteomes" id="UP001309705">
    <property type="component" value="Unassembled WGS sequence"/>
</dbReference>
<accession>A0ABU6JK23</accession>
<dbReference type="InterPro" id="IPR001789">
    <property type="entry name" value="Sig_transdc_resp-reg_receiver"/>
</dbReference>
<dbReference type="Pfam" id="PF00072">
    <property type="entry name" value="Response_reg"/>
    <property type="match status" value="1"/>
</dbReference>
<dbReference type="RefSeq" id="WP_327616297.1">
    <property type="nucleotide sequence ID" value="NZ_JAYWTM010000001.1"/>
</dbReference>
<dbReference type="InterPro" id="IPR011006">
    <property type="entry name" value="CheY-like_superfamily"/>
</dbReference>
<keyword evidence="3 8" id="KW-0597">Phosphoprotein</keyword>
<keyword evidence="5" id="KW-0805">Transcription regulation</keyword>